<comment type="caution">
    <text evidence="1">The sequence shown here is derived from an EMBL/GenBank/DDBJ whole genome shotgun (WGS) entry which is preliminary data.</text>
</comment>
<dbReference type="AlphaFoldDB" id="A0A427AHG6"/>
<evidence type="ECO:0000313" key="1">
    <source>
        <dbReference type="EMBL" id="RRT75703.1"/>
    </source>
</evidence>
<protein>
    <submittedName>
        <fullName evidence="1">Uncharacterized protein</fullName>
    </submittedName>
</protein>
<proteinExistence type="predicted"/>
<reference evidence="1 2" key="1">
    <citation type="journal article" date="2014" name="Agronomy (Basel)">
        <title>A Draft Genome Sequence for Ensete ventricosum, the Drought-Tolerant Tree Against Hunger.</title>
        <authorList>
            <person name="Harrison J."/>
            <person name="Moore K.A."/>
            <person name="Paszkiewicz K."/>
            <person name="Jones T."/>
            <person name="Grant M."/>
            <person name="Ambacheew D."/>
            <person name="Muzemil S."/>
            <person name="Studholme D.J."/>
        </authorList>
    </citation>
    <scope>NUCLEOTIDE SEQUENCE [LARGE SCALE GENOMIC DNA]</scope>
</reference>
<dbReference type="EMBL" id="AMZH03002400">
    <property type="protein sequence ID" value="RRT75703.1"/>
    <property type="molecule type" value="Genomic_DNA"/>
</dbReference>
<sequence>MHPGQAGPELGMILLSHLHHSRWDTHASYDGRQKLPKTWHIPNLKKFYV</sequence>
<dbReference type="Proteomes" id="UP000287651">
    <property type="component" value="Unassembled WGS sequence"/>
</dbReference>
<gene>
    <name evidence="1" type="ORF">B296_00010746</name>
</gene>
<organism evidence="1 2">
    <name type="scientific">Ensete ventricosum</name>
    <name type="common">Abyssinian banana</name>
    <name type="synonym">Musa ensete</name>
    <dbReference type="NCBI Taxonomy" id="4639"/>
    <lineage>
        <taxon>Eukaryota</taxon>
        <taxon>Viridiplantae</taxon>
        <taxon>Streptophyta</taxon>
        <taxon>Embryophyta</taxon>
        <taxon>Tracheophyta</taxon>
        <taxon>Spermatophyta</taxon>
        <taxon>Magnoliopsida</taxon>
        <taxon>Liliopsida</taxon>
        <taxon>Zingiberales</taxon>
        <taxon>Musaceae</taxon>
        <taxon>Ensete</taxon>
    </lineage>
</organism>
<evidence type="ECO:0000313" key="2">
    <source>
        <dbReference type="Proteomes" id="UP000287651"/>
    </source>
</evidence>
<name>A0A427AHG6_ENSVE</name>
<accession>A0A427AHG6</accession>